<proteinExistence type="predicted"/>
<evidence type="ECO:0000259" key="2">
    <source>
        <dbReference type="SMART" id="SM01027"/>
    </source>
</evidence>
<evidence type="ECO:0000256" key="1">
    <source>
        <dbReference type="ARBA" id="ARBA00022801"/>
    </source>
</evidence>
<keyword evidence="1" id="KW-0378">Hydrolase</keyword>
<dbReference type="Gene3D" id="3.60.15.10">
    <property type="entry name" value="Ribonuclease Z/Hydroxyacylglutathione hydrolase-like"/>
    <property type="match status" value="1"/>
</dbReference>
<name>A0A1H4UA40_9PSEU</name>
<dbReference type="SMART" id="SM01027">
    <property type="entry name" value="Beta-Casp"/>
    <property type="match status" value="1"/>
</dbReference>
<keyword evidence="4" id="KW-1185">Reference proteome</keyword>
<dbReference type="AlphaFoldDB" id="A0A1H4UA40"/>
<reference evidence="4" key="1">
    <citation type="submission" date="2016-10" db="EMBL/GenBank/DDBJ databases">
        <authorList>
            <person name="Varghese N."/>
            <person name="Submissions S."/>
        </authorList>
    </citation>
    <scope>NUCLEOTIDE SEQUENCE [LARGE SCALE GENOMIC DNA]</scope>
    <source>
        <strain evidence="4">DSM 44544</strain>
    </source>
</reference>
<feature type="domain" description="Beta-Casp" evidence="2">
    <location>
        <begin position="272"/>
        <end position="371"/>
    </location>
</feature>
<dbReference type="Proteomes" id="UP000199622">
    <property type="component" value="Unassembled WGS sequence"/>
</dbReference>
<accession>A0A1H4UA40</accession>
<dbReference type="RefSeq" id="WP_091310604.1">
    <property type="nucleotide sequence ID" value="NZ_FNSO01000004.1"/>
</dbReference>
<dbReference type="GO" id="GO:0016787">
    <property type="term" value="F:hydrolase activity"/>
    <property type="evidence" value="ECO:0007669"/>
    <property type="project" value="UniProtKB-KW"/>
</dbReference>
<evidence type="ECO:0000313" key="4">
    <source>
        <dbReference type="Proteomes" id="UP000199622"/>
    </source>
</evidence>
<dbReference type="Gene3D" id="3.40.50.10890">
    <property type="match status" value="1"/>
</dbReference>
<dbReference type="GO" id="GO:0004521">
    <property type="term" value="F:RNA endonuclease activity"/>
    <property type="evidence" value="ECO:0007669"/>
    <property type="project" value="TreeGrafter"/>
</dbReference>
<dbReference type="InterPro" id="IPR036866">
    <property type="entry name" value="RibonucZ/Hydroxyglut_hydro"/>
</dbReference>
<gene>
    <name evidence="3" type="ORF">SAMN04489727_4565</name>
</gene>
<dbReference type="STRING" id="208445.SAMN04489727_4565"/>
<dbReference type="InterPro" id="IPR050698">
    <property type="entry name" value="MBL"/>
</dbReference>
<protein>
    <submittedName>
        <fullName evidence="3">Metallo-beta-lactamase family protein</fullName>
    </submittedName>
</protein>
<sequence>MSDGSRAAALSAARRASAPYRTSPWPGKLHVTAHHASHDDPLLTFLGGARYLLAAADTKLLVGCGLFAGPETSWRRNFSPCPDEMRTADAVVLPSADLGHAGFLPQLAAEGWHGPVFATPGTAALLPVVLSDAAKQFAEDAGQACPPAPGVPPFRAEDVTRALALVRPVEFGSLHRLDGAEFEFGRAGGRLGAAWVRVRAGGRSVVFAGPLGAADHPLLRPPDARPRSDVLVLAAPHPPADGHLPGRFAAAVRRAARRDGSVVVPVSVDGGMESLRALAETGQLPPLPVVLDGDLGLEVYRQAAAELRRGARVPAPELRPEPPDGPSIVLAGLATADSGRVLQHLARLLPDRRNGVILLGHPAPGTRAAQLADGARHLKIHGRYVPVRAEVTALGGTGAFAGPAEVLAWATATPAPETAFVAEGEAEPAHALAKALHAEADWCAVVPEEGERVSC</sequence>
<dbReference type="CDD" id="cd16295">
    <property type="entry name" value="TTHA0252-CPSF-like_MBL-fold"/>
    <property type="match status" value="1"/>
</dbReference>
<dbReference type="PANTHER" id="PTHR11203:SF37">
    <property type="entry name" value="INTEGRATOR COMPLEX SUBUNIT 11"/>
    <property type="match status" value="1"/>
</dbReference>
<organism evidence="3 4">
    <name type="scientific">Amycolatopsis tolypomycina</name>
    <dbReference type="NCBI Taxonomy" id="208445"/>
    <lineage>
        <taxon>Bacteria</taxon>
        <taxon>Bacillati</taxon>
        <taxon>Actinomycetota</taxon>
        <taxon>Actinomycetes</taxon>
        <taxon>Pseudonocardiales</taxon>
        <taxon>Pseudonocardiaceae</taxon>
        <taxon>Amycolatopsis</taxon>
    </lineage>
</organism>
<dbReference type="EMBL" id="FNSO01000004">
    <property type="protein sequence ID" value="SEC65619.1"/>
    <property type="molecule type" value="Genomic_DNA"/>
</dbReference>
<evidence type="ECO:0000313" key="3">
    <source>
        <dbReference type="EMBL" id="SEC65619.1"/>
    </source>
</evidence>
<dbReference type="Pfam" id="PF10996">
    <property type="entry name" value="Beta-Casp"/>
    <property type="match status" value="1"/>
</dbReference>
<dbReference type="PANTHER" id="PTHR11203">
    <property type="entry name" value="CLEAVAGE AND POLYADENYLATION SPECIFICITY FACTOR FAMILY MEMBER"/>
    <property type="match status" value="1"/>
</dbReference>
<dbReference type="OrthoDB" id="2971563at2"/>
<dbReference type="SUPFAM" id="SSF56281">
    <property type="entry name" value="Metallo-hydrolase/oxidoreductase"/>
    <property type="match status" value="1"/>
</dbReference>
<dbReference type="InterPro" id="IPR022712">
    <property type="entry name" value="Beta_Casp"/>
</dbReference>